<proteinExistence type="predicted"/>
<accession>A0A9P3CFT0</accession>
<dbReference type="OrthoDB" id="10328415at2759"/>
<name>A0A9P3CFT0_9PEZI</name>
<dbReference type="AlphaFoldDB" id="A0A9P3CFT0"/>
<feature type="compositionally biased region" description="Polar residues" evidence="1">
    <location>
        <begin position="556"/>
        <end position="567"/>
    </location>
</feature>
<dbReference type="EMBL" id="BOLY01000002">
    <property type="protein sequence ID" value="GIZ39115.1"/>
    <property type="molecule type" value="Genomic_DNA"/>
</dbReference>
<evidence type="ECO:0000313" key="3">
    <source>
        <dbReference type="Proteomes" id="UP000825890"/>
    </source>
</evidence>
<gene>
    <name evidence="2" type="ORF">CKM354_000250600</name>
</gene>
<feature type="region of interest" description="Disordered" evidence="1">
    <location>
        <begin position="1"/>
        <end position="40"/>
    </location>
</feature>
<evidence type="ECO:0000256" key="1">
    <source>
        <dbReference type="SAM" id="MobiDB-lite"/>
    </source>
</evidence>
<reference evidence="2 3" key="1">
    <citation type="submission" date="2021-01" db="EMBL/GenBank/DDBJ databases">
        <title>Cercospora kikuchii MAFF 305040 whole genome shotgun sequence.</title>
        <authorList>
            <person name="Kashiwa T."/>
            <person name="Suzuki T."/>
        </authorList>
    </citation>
    <scope>NUCLEOTIDE SEQUENCE [LARGE SCALE GENOMIC DNA]</scope>
    <source>
        <strain evidence="2 3">MAFF 305040</strain>
    </source>
</reference>
<comment type="caution">
    <text evidence="2">The sequence shown here is derived from an EMBL/GenBank/DDBJ whole genome shotgun (WGS) entry which is preliminary data.</text>
</comment>
<sequence>MPKDDNAAGGGSEAVTDTGVDGSPSGAAALDRSPSKRSVGYQTAGGGVVLGMPAEIACNDDAAVLDAHKLETTGQEHHTHIPGNQLGGGSLERLSILEVQERYETEVPYCRCGGPYFCERHLRMPWDPSADDRDFDDDFSANHPRIWEHHPEISASRIAAILSVNRFYVHFVNTRGNSDAESPDTDPTGWIQTQRELVLGFMLIIKAILPEHRIKFPDAAEALTSDETPITGRDLETDLTDAERDDYFKVLKLMRCIVLGHLSPFEQTQLLAFVGHEQHILWDIKCRRRGWSNDPEQNHNNTVKNGGFAWNIYCCEKSASTYDSEMAVPCPAAPEEVRTVWCTFVEQFRAMWVPTDGNAYGPLAFIIFTVSSSALEAMSPDERGLYIELLHSSDARAQNPGDAVIVEEANLLKPGCRSLLRIEPVNFAWSETMSELKAEQVDGTQEGTEDRSADECVMHMSEEGFRKLVAEYQDFYLKRLKGDLRKILPSAVPQSEIASHIMTFPLQTEEANPMAGDEQQGEADANAELAANDVVAVADPDQPERVSRKVKRPIQENFSGQATRSKY</sequence>
<organism evidence="2 3">
    <name type="scientific">Cercospora kikuchii</name>
    <dbReference type="NCBI Taxonomy" id="84275"/>
    <lineage>
        <taxon>Eukaryota</taxon>
        <taxon>Fungi</taxon>
        <taxon>Dikarya</taxon>
        <taxon>Ascomycota</taxon>
        <taxon>Pezizomycotina</taxon>
        <taxon>Dothideomycetes</taxon>
        <taxon>Dothideomycetidae</taxon>
        <taxon>Mycosphaerellales</taxon>
        <taxon>Mycosphaerellaceae</taxon>
        <taxon>Cercospora</taxon>
    </lineage>
</organism>
<evidence type="ECO:0000313" key="2">
    <source>
        <dbReference type="EMBL" id="GIZ39115.1"/>
    </source>
</evidence>
<dbReference type="RefSeq" id="XP_044653602.1">
    <property type="nucleotide sequence ID" value="XM_044797667.1"/>
</dbReference>
<feature type="region of interest" description="Disordered" evidence="1">
    <location>
        <begin position="538"/>
        <end position="567"/>
    </location>
</feature>
<dbReference type="Proteomes" id="UP000825890">
    <property type="component" value="Unassembled WGS sequence"/>
</dbReference>
<keyword evidence="3" id="KW-1185">Reference proteome</keyword>
<protein>
    <submittedName>
        <fullName evidence="2">Uncharacterized protein</fullName>
    </submittedName>
</protein>
<dbReference type="GeneID" id="68288081"/>